<dbReference type="Pfam" id="PF03711">
    <property type="entry name" value="OKR_DC_1_C"/>
    <property type="match status" value="1"/>
</dbReference>
<keyword evidence="9" id="KW-1185">Reference proteome</keyword>
<accession>A0A0H2YSG8</accession>
<keyword evidence="3" id="KW-0210">Decarboxylase</keyword>
<dbReference type="RefSeq" id="WP_011591136.1">
    <property type="nucleotide sequence ID" value="NC_008261.1"/>
</dbReference>
<organism evidence="8 9">
    <name type="scientific">Clostridium perfringens (strain ATCC 13124 / DSM 756 / JCM 1290 / NCIMB 6125 / NCTC 8237 / Type A)</name>
    <dbReference type="NCBI Taxonomy" id="195103"/>
    <lineage>
        <taxon>Bacteria</taxon>
        <taxon>Bacillati</taxon>
        <taxon>Bacillota</taxon>
        <taxon>Clostridia</taxon>
        <taxon>Eubacteriales</taxon>
        <taxon>Clostridiaceae</taxon>
        <taxon>Clostridium</taxon>
    </lineage>
</organism>
<dbReference type="EMBL" id="CP000246">
    <property type="protein sequence ID" value="ABG83646.2"/>
    <property type="molecule type" value="Genomic_DNA"/>
</dbReference>
<evidence type="ECO:0000256" key="2">
    <source>
        <dbReference type="ARBA" id="ARBA00010671"/>
    </source>
</evidence>
<dbReference type="InterPro" id="IPR015424">
    <property type="entry name" value="PyrdxlP-dep_Trfase"/>
</dbReference>
<dbReference type="InterPro" id="IPR008286">
    <property type="entry name" value="Prn/Lys/Arg_de-COase_C"/>
</dbReference>
<evidence type="ECO:0000313" key="9">
    <source>
        <dbReference type="Proteomes" id="UP000001823"/>
    </source>
</evidence>
<evidence type="ECO:0000256" key="3">
    <source>
        <dbReference type="ARBA" id="ARBA00022793"/>
    </source>
</evidence>
<protein>
    <submittedName>
        <fullName evidence="8">Orn/Lys/Arg decarboxylase</fullName>
    </submittedName>
</protein>
<dbReference type="Pfam" id="PF01276">
    <property type="entry name" value="OKR_DC_1"/>
    <property type="match status" value="1"/>
</dbReference>
<dbReference type="HOGENOM" id="CLU_025925_2_1_9"/>
<dbReference type="PaxDb" id="195103-CPF_2763"/>
<gene>
    <name evidence="8" type="ordered locus">CPF_2763</name>
</gene>
<dbReference type="GO" id="GO:0016831">
    <property type="term" value="F:carboxy-lyase activity"/>
    <property type="evidence" value="ECO:0007669"/>
    <property type="project" value="UniProtKB-KW"/>
</dbReference>
<comment type="similarity">
    <text evidence="2">Belongs to the Orn/Lys/Arg decarboxylase class-I family.</text>
</comment>
<dbReference type="AlphaFoldDB" id="A0A0H2YSG8"/>
<feature type="domain" description="Orn/Lys/Arg decarboxylases family 1 pyridoxal-P attachment site" evidence="6">
    <location>
        <begin position="5"/>
        <end position="305"/>
    </location>
</feature>
<keyword evidence="4" id="KW-0663">Pyridoxal phosphate</keyword>
<feature type="domain" description="Orn/Lys/Arg decarboxylase C-terminal" evidence="7">
    <location>
        <begin position="406"/>
        <end position="457"/>
    </location>
</feature>
<dbReference type="STRING" id="195103.CPF_2763"/>
<evidence type="ECO:0000313" key="8">
    <source>
        <dbReference type="EMBL" id="ABG83646.2"/>
    </source>
</evidence>
<comment type="cofactor">
    <cofactor evidence="1">
        <name>pyridoxal 5'-phosphate</name>
        <dbReference type="ChEBI" id="CHEBI:597326"/>
    </cofactor>
</comment>
<evidence type="ECO:0000256" key="1">
    <source>
        <dbReference type="ARBA" id="ARBA00001933"/>
    </source>
</evidence>
<dbReference type="Gene3D" id="3.40.640.10">
    <property type="entry name" value="Type I PLP-dependent aspartate aminotransferase-like (Major domain)"/>
    <property type="match status" value="1"/>
</dbReference>
<dbReference type="eggNOG" id="COG1982">
    <property type="taxonomic scope" value="Bacteria"/>
</dbReference>
<dbReference type="Gene3D" id="3.90.105.10">
    <property type="entry name" value="Molybdopterin biosynthesis moea protein, domain 2"/>
    <property type="match status" value="1"/>
</dbReference>
<dbReference type="KEGG" id="cpf:CPF_2763"/>
<dbReference type="InterPro" id="IPR036633">
    <property type="entry name" value="Prn/Lys/Arg_de-COase_C_sf"/>
</dbReference>
<dbReference type="PANTHER" id="PTHR43277:SF4">
    <property type="entry name" value="ARGININE DECARBOXYLASE"/>
    <property type="match status" value="1"/>
</dbReference>
<evidence type="ECO:0000259" key="6">
    <source>
        <dbReference type="Pfam" id="PF01276"/>
    </source>
</evidence>
<evidence type="ECO:0000256" key="5">
    <source>
        <dbReference type="ARBA" id="ARBA00023239"/>
    </source>
</evidence>
<dbReference type="SUPFAM" id="SSF53383">
    <property type="entry name" value="PLP-dependent transferases"/>
    <property type="match status" value="1"/>
</dbReference>
<dbReference type="InterPro" id="IPR052357">
    <property type="entry name" value="Orn_Lys_Arg_decarboxylase-I"/>
</dbReference>
<reference evidence="8 9" key="1">
    <citation type="journal article" date="2006" name="Genome Res.">
        <title>Skewed genomic variability in strains of the toxigenic bacterial pathogen, Clostridium perfringens.</title>
        <authorList>
            <person name="Myers G.S."/>
            <person name="Rasko D.A."/>
            <person name="Cheung J.K."/>
            <person name="Ravel J."/>
            <person name="Seshadri R."/>
            <person name="Deboy R.T."/>
            <person name="Ren Q."/>
            <person name="Varga J."/>
            <person name="Awad M.M."/>
            <person name="Brinkac L.M."/>
            <person name="Daugherty S.C."/>
            <person name="Haft D.H."/>
            <person name="Dodson R.J."/>
            <person name="Madupu R."/>
            <person name="Nelson W.C."/>
            <person name="Rosovitz M.J."/>
            <person name="Sullivan S.A."/>
            <person name="Khouri H."/>
            <person name="Dimitrov G.I."/>
            <person name="Watkins K.L."/>
            <person name="Mulligan S."/>
            <person name="Benton J."/>
            <person name="Radune D."/>
            <person name="Fisher D.J."/>
            <person name="Atkins H.S."/>
            <person name="Hiscox T."/>
            <person name="Jost B.H."/>
            <person name="Billington S.J."/>
            <person name="Songer J.G."/>
            <person name="McClane B.A."/>
            <person name="Titball R.W."/>
            <person name="Rood J.I."/>
            <person name="Melville S.B."/>
            <person name="Paulsen I.T."/>
        </authorList>
    </citation>
    <scope>NUCLEOTIDE SEQUENCE [LARGE SCALE GENOMIC DNA]</scope>
    <source>
        <strain evidence="9">ATCC 13124 / DSM 756 / JCM 1290 / NCIMB 6125 / NCTC 8237 / S 107 / Type A</strain>
    </source>
</reference>
<evidence type="ECO:0000256" key="4">
    <source>
        <dbReference type="ARBA" id="ARBA00022898"/>
    </source>
</evidence>
<dbReference type="SUPFAM" id="SSF55904">
    <property type="entry name" value="Ornithine decarboxylase C-terminal domain"/>
    <property type="match status" value="1"/>
</dbReference>
<dbReference type="InterPro" id="IPR015421">
    <property type="entry name" value="PyrdxlP-dep_Trfase_major"/>
</dbReference>
<dbReference type="PANTHER" id="PTHR43277">
    <property type="entry name" value="ARGININE DECARBOXYLASE"/>
    <property type="match status" value="1"/>
</dbReference>
<sequence length="476" mass="54814">MRNIPIINGISMYLREEIVPFSMPGHKNGRGFKGFEEILLQGDLTEVEGLDNLQHPEGIIKEAEDKLSKLYKSKKSYFLVNGSTCGNLIMIFSLFKEGDKVLVERNCHKSIMNGIIMRKLKPVFINNIFHSKLKAPVGIDLNHLKEQISLNKDLKGIILTYPNYYGVGVNIDETIKIAREANLKVGIDSAHGAHFGFNNLLPESVQELKADIVVMSAHKTLPSLTQTAWMHVNNEDFIEEIEFYKNIFMSTSPSYMFMMSLDYSRNFLEEHGEEAYNNLFKIIEDFKNDIKDLSYFKILDKEFLINELEKNIKINDIKIDNSRIVLNLRENLNGNKLLDYLRSKNIQCEMSDNKNVVLIPSPFNTEEDFKILKYALKSCDINCLKDEEIDFYLTDLPEKKLEPFEVLDLEYERININDAVGKIVAESIVPYPPGVPMIIMGEVIEERHIKLLNEYMKSKVDLIGIKDKKVKVIKNK</sequence>
<dbReference type="Proteomes" id="UP000001823">
    <property type="component" value="Chromosome"/>
</dbReference>
<evidence type="ECO:0000259" key="7">
    <source>
        <dbReference type="Pfam" id="PF03711"/>
    </source>
</evidence>
<proteinExistence type="inferred from homology"/>
<name>A0A0H2YSG8_CLOP1</name>
<keyword evidence="5" id="KW-0456">Lyase</keyword>
<dbReference type="InterPro" id="IPR000310">
    <property type="entry name" value="Orn/Lys/Arg_deCO2ase_major_dom"/>
</dbReference>